<proteinExistence type="predicted"/>
<evidence type="ECO:0000256" key="1">
    <source>
        <dbReference type="ARBA" id="ARBA00022803"/>
    </source>
</evidence>
<sequence length="565" mass="64221">MPGQMFDHIRDMYQAELYEDLKQLLCVVLSMIDGNAGGEAGEILSLPQKYQSLIYYGEALYQLGEYKKAESVFMRCLLLRKTLNKSKIKSVSSTELTLEVDVKYKIYQCLHKMKQNSEALSVLESINTKKRTSRVNLALAKLYLHEGRDRSAITCYKEVIREHPLALDALTGLLSLGMRGVDLMTYIMNSIPQVSCDWLNTWIKGHAHMAAKEYSSAISTFRTMEPRHGLKDNVLVLSYLGEGCFHAGHFAQALTQFRRIHTLDPLYLKNMDMFAYLLAKEKKLSDLHCLAQNLMSVSEQSVEPWVAMGYSSLHSPTLNKYKTIRAIYCAQKAYSLDNLCVQALVLKGAGLLDMKKSQQAMQHFQEAVRMAPSRFEAYQGLIDCCMSNRKMKEAYAWAMRACKTIGNNARTFTLVASVLAKDPNNIAKAKQYLNRAMTFDPNLLDPVYLMVEILIQEQEFAKGVELLRKMLENHSTTRLHQQLADCLANMNQHQEALDQYSISLSLDPNNVRAREASEIVEKHNEMGLESFIPDVDAEEMMNASDGEPDYSDMESTWSETEYSQP</sequence>
<feature type="region of interest" description="Disordered" evidence="3">
    <location>
        <begin position="541"/>
        <end position="565"/>
    </location>
</feature>
<name>A0ABM1A8E9_APLCA</name>
<dbReference type="Pfam" id="PF13181">
    <property type="entry name" value="TPR_8"/>
    <property type="match status" value="1"/>
</dbReference>
<dbReference type="SMART" id="SM00028">
    <property type="entry name" value="TPR"/>
    <property type="match status" value="7"/>
</dbReference>
<dbReference type="RefSeq" id="XP_012942811.1">
    <property type="nucleotide sequence ID" value="XM_013087357.1"/>
</dbReference>
<accession>A0ABM1A8E9</accession>
<dbReference type="GeneID" id="101847837"/>
<dbReference type="InterPro" id="IPR011990">
    <property type="entry name" value="TPR-like_helical_dom_sf"/>
</dbReference>
<organism evidence="4 5">
    <name type="scientific">Aplysia californica</name>
    <name type="common">California sea hare</name>
    <dbReference type="NCBI Taxonomy" id="6500"/>
    <lineage>
        <taxon>Eukaryota</taxon>
        <taxon>Metazoa</taxon>
        <taxon>Spiralia</taxon>
        <taxon>Lophotrochozoa</taxon>
        <taxon>Mollusca</taxon>
        <taxon>Gastropoda</taxon>
        <taxon>Heterobranchia</taxon>
        <taxon>Euthyneura</taxon>
        <taxon>Tectipleura</taxon>
        <taxon>Aplysiida</taxon>
        <taxon>Aplysioidea</taxon>
        <taxon>Aplysiidae</taxon>
        <taxon>Aplysia</taxon>
    </lineage>
</organism>
<evidence type="ECO:0000256" key="2">
    <source>
        <dbReference type="PROSITE-ProRule" id="PRU00339"/>
    </source>
</evidence>
<reference evidence="5" key="1">
    <citation type="submission" date="2025-08" db="UniProtKB">
        <authorList>
            <consortium name="RefSeq"/>
        </authorList>
    </citation>
    <scope>IDENTIFICATION</scope>
</reference>
<keyword evidence="1 2" id="KW-0802">TPR repeat</keyword>
<evidence type="ECO:0000313" key="5">
    <source>
        <dbReference type="RefSeq" id="XP_012942811.1"/>
    </source>
</evidence>
<feature type="repeat" description="TPR" evidence="2">
    <location>
        <begin position="477"/>
        <end position="510"/>
    </location>
</feature>
<dbReference type="PANTHER" id="PTHR12558">
    <property type="entry name" value="CELL DIVISION CYCLE 16,23,27"/>
    <property type="match status" value="1"/>
</dbReference>
<feature type="compositionally biased region" description="Polar residues" evidence="3">
    <location>
        <begin position="553"/>
        <end position="565"/>
    </location>
</feature>
<evidence type="ECO:0000256" key="3">
    <source>
        <dbReference type="SAM" id="MobiDB-lite"/>
    </source>
</evidence>
<dbReference type="Proteomes" id="UP000694888">
    <property type="component" value="Unplaced"/>
</dbReference>
<evidence type="ECO:0000313" key="4">
    <source>
        <dbReference type="Proteomes" id="UP000694888"/>
    </source>
</evidence>
<dbReference type="InterPro" id="IPR019734">
    <property type="entry name" value="TPR_rpt"/>
</dbReference>
<dbReference type="Pfam" id="PF13174">
    <property type="entry name" value="TPR_6"/>
    <property type="match status" value="1"/>
</dbReference>
<dbReference type="Gene3D" id="1.25.40.10">
    <property type="entry name" value="Tetratricopeptide repeat domain"/>
    <property type="match status" value="4"/>
</dbReference>
<dbReference type="PROSITE" id="PS50005">
    <property type="entry name" value="TPR"/>
    <property type="match status" value="2"/>
</dbReference>
<protein>
    <submittedName>
        <fullName evidence="5">Anaphase-promoting complex subunit 7</fullName>
    </submittedName>
</protein>
<feature type="repeat" description="TPR" evidence="2">
    <location>
        <begin position="341"/>
        <end position="374"/>
    </location>
</feature>
<dbReference type="PANTHER" id="PTHR12558:SF36">
    <property type="entry name" value="ANAPHASE-PROMOTING COMPLEX SUBUNIT 7"/>
    <property type="match status" value="1"/>
</dbReference>
<gene>
    <name evidence="5" type="primary">LOC101847837</name>
</gene>
<keyword evidence="4" id="KW-1185">Reference proteome</keyword>
<dbReference type="SUPFAM" id="SSF48452">
    <property type="entry name" value="TPR-like"/>
    <property type="match status" value="3"/>
</dbReference>